<evidence type="ECO:0000256" key="1">
    <source>
        <dbReference type="SAM" id="SignalP"/>
    </source>
</evidence>
<protein>
    <recommendedName>
        <fullName evidence="4">Secreted protein</fullName>
    </recommendedName>
</protein>
<dbReference type="Proteomes" id="UP000536442">
    <property type="component" value="Unassembled WGS sequence"/>
</dbReference>
<keyword evidence="3" id="KW-1185">Reference proteome</keyword>
<comment type="caution">
    <text evidence="2">The sequence shown here is derived from an EMBL/GenBank/DDBJ whole genome shotgun (WGS) entry which is preliminary data.</text>
</comment>
<accession>A0A851HUG5</accession>
<evidence type="ECO:0008006" key="4">
    <source>
        <dbReference type="Google" id="ProtNLM"/>
    </source>
</evidence>
<reference evidence="2 3" key="1">
    <citation type="submission" date="2020-03" db="EMBL/GenBank/DDBJ databases">
        <title>Metagenomic, metatranscriptomic, and metabolomic analyses revealed the key microbes and metabolic features during the fermentation of ganjang, Korean traditional soy sauce.</title>
        <authorList>
            <person name="Chun B.H."/>
            <person name="Jeon C.O."/>
        </authorList>
    </citation>
    <scope>NUCLEOTIDE SEQUENCE [LARGE SCALE GENOMIC DNA]</scope>
    <source>
        <strain evidence="2 3">KG14</strain>
    </source>
</reference>
<dbReference type="AlphaFoldDB" id="A0A851HUG5"/>
<feature type="chain" id="PRO_5032536722" description="Secreted protein" evidence="1">
    <location>
        <begin position="37"/>
        <end position="142"/>
    </location>
</feature>
<sequence length="142" mass="14862">MKTHSGFTFRSDSVVRFVSAVVGTALALLISSSALAADEAPTVKTAATHAGLAAKAENVEGVRTHLHHTLNCLVGPDGDGFNSDEMNPCADMGKGAIPGAQDKDMKDKLKKAADRARSGIDTDDYAEAKSAAMTVQRMLKSE</sequence>
<organism evidence="2 3">
    <name type="scientific">Marinobacter adhaerens</name>
    <dbReference type="NCBI Taxonomy" id="1033846"/>
    <lineage>
        <taxon>Bacteria</taxon>
        <taxon>Pseudomonadati</taxon>
        <taxon>Pseudomonadota</taxon>
        <taxon>Gammaproteobacteria</taxon>
        <taxon>Pseudomonadales</taxon>
        <taxon>Marinobacteraceae</taxon>
        <taxon>Marinobacter</taxon>
    </lineage>
</organism>
<proteinExistence type="predicted"/>
<evidence type="ECO:0000313" key="3">
    <source>
        <dbReference type="Proteomes" id="UP000536442"/>
    </source>
</evidence>
<dbReference type="EMBL" id="JABEVQ010000006">
    <property type="protein sequence ID" value="NWN92380.1"/>
    <property type="molecule type" value="Genomic_DNA"/>
</dbReference>
<name>A0A851HUG5_9GAMM</name>
<feature type="signal peptide" evidence="1">
    <location>
        <begin position="1"/>
        <end position="36"/>
    </location>
</feature>
<gene>
    <name evidence="2" type="ORF">HLV39_12845</name>
</gene>
<keyword evidence="1" id="KW-0732">Signal</keyword>
<evidence type="ECO:0000313" key="2">
    <source>
        <dbReference type="EMBL" id="NWN92380.1"/>
    </source>
</evidence>